<gene>
    <name evidence="7" type="ORF">AAFF_G00403900</name>
</gene>
<dbReference type="Pfam" id="PF04103">
    <property type="entry name" value="CD20"/>
    <property type="match status" value="1"/>
</dbReference>
<dbReference type="EMBL" id="JAINUG010000008">
    <property type="protein sequence ID" value="KAJ8415833.1"/>
    <property type="molecule type" value="Genomic_DNA"/>
</dbReference>
<name>A0AAD7T8L1_9TELE</name>
<dbReference type="InterPro" id="IPR030417">
    <property type="entry name" value="MS4A"/>
</dbReference>
<dbReference type="PANTHER" id="PTHR23320">
    <property type="entry name" value="MEMBRANE-SPANNING 4-DOMAINS SUBFAMILY A MS4A -RELATED"/>
    <property type="match status" value="1"/>
</dbReference>
<comment type="similarity">
    <text evidence="2">Belongs to the MS4A family.</text>
</comment>
<comment type="caution">
    <text evidence="7">The sequence shown here is derived from an EMBL/GenBank/DDBJ whole genome shotgun (WGS) entry which is preliminary data.</text>
</comment>
<dbReference type="Proteomes" id="UP001221898">
    <property type="component" value="Unassembled WGS sequence"/>
</dbReference>
<evidence type="ECO:0000313" key="8">
    <source>
        <dbReference type="Proteomes" id="UP001221898"/>
    </source>
</evidence>
<accession>A0AAD7T8L1</accession>
<comment type="subcellular location">
    <subcellularLocation>
        <location evidence="1">Membrane</location>
        <topology evidence="1">Multi-pass membrane protein</topology>
    </subcellularLocation>
</comment>
<dbReference type="PANTHER" id="PTHR23320:SF158">
    <property type="entry name" value="CREB-BINDING PROTEIN-LIKE ISOFORM X1"/>
    <property type="match status" value="1"/>
</dbReference>
<evidence type="ECO:0000256" key="6">
    <source>
        <dbReference type="SAM" id="Phobius"/>
    </source>
</evidence>
<evidence type="ECO:0000256" key="2">
    <source>
        <dbReference type="ARBA" id="ARBA00009565"/>
    </source>
</evidence>
<proteinExistence type="inferred from homology"/>
<reference evidence="7" key="1">
    <citation type="journal article" date="2023" name="Science">
        <title>Genome structures resolve the early diversification of teleost fishes.</title>
        <authorList>
            <person name="Parey E."/>
            <person name="Louis A."/>
            <person name="Montfort J."/>
            <person name="Bouchez O."/>
            <person name="Roques C."/>
            <person name="Iampietro C."/>
            <person name="Lluch J."/>
            <person name="Castinel A."/>
            <person name="Donnadieu C."/>
            <person name="Desvignes T."/>
            <person name="Floi Bucao C."/>
            <person name="Jouanno E."/>
            <person name="Wen M."/>
            <person name="Mejri S."/>
            <person name="Dirks R."/>
            <person name="Jansen H."/>
            <person name="Henkel C."/>
            <person name="Chen W.J."/>
            <person name="Zahm M."/>
            <person name="Cabau C."/>
            <person name="Klopp C."/>
            <person name="Thompson A.W."/>
            <person name="Robinson-Rechavi M."/>
            <person name="Braasch I."/>
            <person name="Lecointre G."/>
            <person name="Bobe J."/>
            <person name="Postlethwait J.H."/>
            <person name="Berthelot C."/>
            <person name="Roest Crollius H."/>
            <person name="Guiguen Y."/>
        </authorList>
    </citation>
    <scope>NUCLEOTIDE SEQUENCE</scope>
    <source>
        <strain evidence="7">NC1722</strain>
    </source>
</reference>
<dbReference type="InterPro" id="IPR007237">
    <property type="entry name" value="CD20-like"/>
</dbReference>
<keyword evidence="3 6" id="KW-0812">Transmembrane</keyword>
<evidence type="ECO:0000256" key="5">
    <source>
        <dbReference type="ARBA" id="ARBA00023136"/>
    </source>
</evidence>
<keyword evidence="8" id="KW-1185">Reference proteome</keyword>
<feature type="transmembrane region" description="Helical" evidence="6">
    <location>
        <begin position="58"/>
        <end position="77"/>
    </location>
</feature>
<keyword evidence="4 6" id="KW-1133">Transmembrane helix</keyword>
<feature type="transmembrane region" description="Helical" evidence="6">
    <location>
        <begin position="116"/>
        <end position="140"/>
    </location>
</feature>
<sequence length="190" mass="20846">MHILLQIMGYTFKSDDRMVITIPLSKLNVGSEGQLLPDTFHCVFKDVYKVFLQGNPKALGTAQAMAGLLIISLGVLLAQTVDVLVCTVPSVLFIVSGMLSYAAGHSPNMCMTKVSFSFNIISFFWAFAAMIICSISLAFQSDLETVGIHGMISVLIVLELVVAVMLIYWESKAVCREHFNILPVVNLTHE</sequence>
<evidence type="ECO:0000256" key="3">
    <source>
        <dbReference type="ARBA" id="ARBA00022692"/>
    </source>
</evidence>
<feature type="transmembrane region" description="Helical" evidence="6">
    <location>
        <begin position="146"/>
        <end position="169"/>
    </location>
</feature>
<dbReference type="AlphaFoldDB" id="A0AAD7T8L1"/>
<evidence type="ECO:0000256" key="4">
    <source>
        <dbReference type="ARBA" id="ARBA00022989"/>
    </source>
</evidence>
<feature type="transmembrane region" description="Helical" evidence="6">
    <location>
        <begin position="83"/>
        <end position="104"/>
    </location>
</feature>
<dbReference type="GO" id="GO:0016020">
    <property type="term" value="C:membrane"/>
    <property type="evidence" value="ECO:0007669"/>
    <property type="project" value="UniProtKB-SubCell"/>
</dbReference>
<organism evidence="7 8">
    <name type="scientific">Aldrovandia affinis</name>
    <dbReference type="NCBI Taxonomy" id="143900"/>
    <lineage>
        <taxon>Eukaryota</taxon>
        <taxon>Metazoa</taxon>
        <taxon>Chordata</taxon>
        <taxon>Craniata</taxon>
        <taxon>Vertebrata</taxon>
        <taxon>Euteleostomi</taxon>
        <taxon>Actinopterygii</taxon>
        <taxon>Neopterygii</taxon>
        <taxon>Teleostei</taxon>
        <taxon>Notacanthiformes</taxon>
        <taxon>Halosauridae</taxon>
        <taxon>Aldrovandia</taxon>
    </lineage>
</organism>
<evidence type="ECO:0000256" key="1">
    <source>
        <dbReference type="ARBA" id="ARBA00004141"/>
    </source>
</evidence>
<protein>
    <submittedName>
        <fullName evidence="7">Uncharacterized protein</fullName>
    </submittedName>
</protein>
<keyword evidence="5 6" id="KW-0472">Membrane</keyword>
<evidence type="ECO:0000313" key="7">
    <source>
        <dbReference type="EMBL" id="KAJ8415833.1"/>
    </source>
</evidence>